<proteinExistence type="predicted"/>
<evidence type="ECO:0000313" key="1">
    <source>
        <dbReference type="EMBL" id="KAK7078563.1"/>
    </source>
</evidence>
<comment type="caution">
    <text evidence="1">The sequence shown here is derived from an EMBL/GenBank/DDBJ whole genome shotgun (WGS) entry which is preliminary data.</text>
</comment>
<reference evidence="1 2" key="1">
    <citation type="submission" date="2023-11" db="EMBL/GenBank/DDBJ databases">
        <title>Halocaridina rubra genome assembly.</title>
        <authorList>
            <person name="Smith C."/>
        </authorList>
    </citation>
    <scope>NUCLEOTIDE SEQUENCE [LARGE SCALE GENOMIC DNA]</scope>
    <source>
        <strain evidence="1">EP-1</strain>
        <tissue evidence="1">Whole</tissue>
    </source>
</reference>
<keyword evidence="2" id="KW-1185">Reference proteome</keyword>
<accession>A0AAN9A8J6</accession>
<name>A0AAN9A8J6_HALRR</name>
<sequence>MMLSAHDFFNQYICRSNIKRQMRRHTWTLDRRTMEAERRVVEDGLEYQRNPTPGTLCHHQMSSAALVTLQQCAHTNAWHRVTNSVNYQTNMVSYQYSCEDEALKSLSSQPSSVCSRTR</sequence>
<protein>
    <submittedName>
        <fullName evidence="1">Uncharacterized protein</fullName>
    </submittedName>
</protein>
<organism evidence="1 2">
    <name type="scientific">Halocaridina rubra</name>
    <name type="common">Hawaiian red shrimp</name>
    <dbReference type="NCBI Taxonomy" id="373956"/>
    <lineage>
        <taxon>Eukaryota</taxon>
        <taxon>Metazoa</taxon>
        <taxon>Ecdysozoa</taxon>
        <taxon>Arthropoda</taxon>
        <taxon>Crustacea</taxon>
        <taxon>Multicrustacea</taxon>
        <taxon>Malacostraca</taxon>
        <taxon>Eumalacostraca</taxon>
        <taxon>Eucarida</taxon>
        <taxon>Decapoda</taxon>
        <taxon>Pleocyemata</taxon>
        <taxon>Caridea</taxon>
        <taxon>Atyoidea</taxon>
        <taxon>Atyidae</taxon>
        <taxon>Halocaridina</taxon>
    </lineage>
</organism>
<evidence type="ECO:0000313" key="2">
    <source>
        <dbReference type="Proteomes" id="UP001381693"/>
    </source>
</evidence>
<gene>
    <name evidence="1" type="ORF">SK128_008396</name>
</gene>
<dbReference type="Proteomes" id="UP001381693">
    <property type="component" value="Unassembled WGS sequence"/>
</dbReference>
<dbReference type="EMBL" id="JAXCGZ010007769">
    <property type="protein sequence ID" value="KAK7078563.1"/>
    <property type="molecule type" value="Genomic_DNA"/>
</dbReference>
<dbReference type="AlphaFoldDB" id="A0AAN9A8J6"/>